<name>A0A3B0XWM0_9ZZZZ</name>
<gene>
    <name evidence="2" type="ORF">MNBD_GAMMA10-792</name>
</gene>
<dbReference type="Pfam" id="PF00389">
    <property type="entry name" value="2-Hacid_dh"/>
    <property type="match status" value="1"/>
</dbReference>
<evidence type="ECO:0000259" key="1">
    <source>
        <dbReference type="Pfam" id="PF00389"/>
    </source>
</evidence>
<dbReference type="GO" id="GO:0016616">
    <property type="term" value="F:oxidoreductase activity, acting on the CH-OH group of donors, NAD or NADP as acceptor"/>
    <property type="evidence" value="ECO:0007669"/>
    <property type="project" value="InterPro"/>
</dbReference>
<dbReference type="GO" id="GO:0051287">
    <property type="term" value="F:NAD binding"/>
    <property type="evidence" value="ECO:0007669"/>
    <property type="project" value="InterPro"/>
</dbReference>
<dbReference type="SUPFAM" id="SSF52283">
    <property type="entry name" value="Formate/glycerate dehydrogenase catalytic domain-like"/>
    <property type="match status" value="1"/>
</dbReference>
<sequence length="127" mass="13958">MNILMVDSGQLTGDTDFPDVDINKYGWQQFVSLDLDELEERSWRSDVIVSTNTPINAQVINAACKLKLIIAAGDSTAHIDHDAAKARDIQIMNVADINGDTPQNTQLICNQVVEHINAWIKSLPSPG</sequence>
<reference evidence="2" key="1">
    <citation type="submission" date="2018-06" db="EMBL/GenBank/DDBJ databases">
        <authorList>
            <person name="Zhirakovskaya E."/>
        </authorList>
    </citation>
    <scope>NUCLEOTIDE SEQUENCE</scope>
</reference>
<dbReference type="AlphaFoldDB" id="A0A3B0XWM0"/>
<dbReference type="EMBL" id="UOFJ01000636">
    <property type="protein sequence ID" value="VAW71931.1"/>
    <property type="molecule type" value="Genomic_DNA"/>
</dbReference>
<accession>A0A3B0XWM0</accession>
<feature type="domain" description="D-isomer specific 2-hydroxyacid dehydrogenase catalytic" evidence="1">
    <location>
        <begin position="32"/>
        <end position="99"/>
    </location>
</feature>
<protein>
    <recommendedName>
        <fullName evidence="1">D-isomer specific 2-hydroxyacid dehydrogenase catalytic domain-containing protein</fullName>
    </recommendedName>
</protein>
<proteinExistence type="predicted"/>
<organism evidence="2">
    <name type="scientific">hydrothermal vent metagenome</name>
    <dbReference type="NCBI Taxonomy" id="652676"/>
    <lineage>
        <taxon>unclassified sequences</taxon>
        <taxon>metagenomes</taxon>
        <taxon>ecological metagenomes</taxon>
    </lineage>
</organism>
<evidence type="ECO:0000313" key="2">
    <source>
        <dbReference type="EMBL" id="VAW71931.1"/>
    </source>
</evidence>
<dbReference type="InterPro" id="IPR006139">
    <property type="entry name" value="D-isomer_2_OHA_DH_cat_dom"/>
</dbReference>
<dbReference type="Gene3D" id="3.40.50.720">
    <property type="entry name" value="NAD(P)-binding Rossmann-like Domain"/>
    <property type="match status" value="1"/>
</dbReference>